<accession>A0A1I0QCX0</accession>
<evidence type="ECO:0000313" key="2">
    <source>
        <dbReference type="Proteomes" id="UP000199701"/>
    </source>
</evidence>
<dbReference type="AlphaFoldDB" id="A0A1I0QCX0"/>
<evidence type="ECO:0000313" key="1">
    <source>
        <dbReference type="EMBL" id="SEW24893.1"/>
    </source>
</evidence>
<gene>
    <name evidence="1" type="ORF">SAMN05421659_107202</name>
</gene>
<dbReference type="Proteomes" id="UP000199701">
    <property type="component" value="Unassembled WGS sequence"/>
</dbReference>
<proteinExistence type="predicted"/>
<organism evidence="1 2">
    <name type="scientific">[Clostridium] fimetarium</name>
    <dbReference type="NCBI Taxonomy" id="99656"/>
    <lineage>
        <taxon>Bacteria</taxon>
        <taxon>Bacillati</taxon>
        <taxon>Bacillota</taxon>
        <taxon>Clostridia</taxon>
        <taxon>Lachnospirales</taxon>
        <taxon>Lachnospiraceae</taxon>
    </lineage>
</organism>
<keyword evidence="2" id="KW-1185">Reference proteome</keyword>
<dbReference type="RefSeq" id="WP_170841376.1">
    <property type="nucleotide sequence ID" value="NZ_FOJI01000007.1"/>
</dbReference>
<sequence>MHSNYIIDGNTVYEIDEECSQNNNKSVESSSKSDIEHEQVTFSAYI</sequence>
<reference evidence="1 2" key="1">
    <citation type="submission" date="2016-10" db="EMBL/GenBank/DDBJ databases">
        <authorList>
            <person name="de Groot N.N."/>
        </authorList>
    </citation>
    <scope>NUCLEOTIDE SEQUENCE [LARGE SCALE GENOMIC DNA]</scope>
    <source>
        <strain evidence="1 2">DSM 9179</strain>
    </source>
</reference>
<dbReference type="EMBL" id="FOJI01000007">
    <property type="protein sequence ID" value="SEW24893.1"/>
    <property type="molecule type" value="Genomic_DNA"/>
</dbReference>
<protein>
    <submittedName>
        <fullName evidence="1">Uncharacterized protein</fullName>
    </submittedName>
</protein>
<name>A0A1I0QCX0_9FIRM</name>
<dbReference type="STRING" id="99656.SAMN05421659_107202"/>